<protein>
    <submittedName>
        <fullName evidence="1">Uncharacterized protein</fullName>
    </submittedName>
</protein>
<dbReference type="EMBL" id="AGUE01000001">
    <property type="protein sequence ID" value="EHL03858.1"/>
    <property type="molecule type" value="Genomic_DNA"/>
</dbReference>
<name>H0ECB5_GLAL7</name>
<proteinExistence type="predicted"/>
<comment type="caution">
    <text evidence="1">The sequence shown here is derived from an EMBL/GenBank/DDBJ whole genome shotgun (WGS) entry which is preliminary data.</text>
</comment>
<organism evidence="1 2">
    <name type="scientific">Glarea lozoyensis (strain ATCC 74030 / MF5533)</name>
    <dbReference type="NCBI Taxonomy" id="1104152"/>
    <lineage>
        <taxon>Eukaryota</taxon>
        <taxon>Fungi</taxon>
        <taxon>Dikarya</taxon>
        <taxon>Ascomycota</taxon>
        <taxon>Pezizomycotina</taxon>
        <taxon>Leotiomycetes</taxon>
        <taxon>Helotiales</taxon>
        <taxon>Helotiaceae</taxon>
        <taxon>Glarea</taxon>
    </lineage>
</organism>
<keyword evidence="2" id="KW-1185">Reference proteome</keyword>
<accession>H0ECB5</accession>
<evidence type="ECO:0000313" key="2">
    <source>
        <dbReference type="Proteomes" id="UP000005446"/>
    </source>
</evidence>
<reference evidence="1 2" key="1">
    <citation type="journal article" date="2012" name="Eukaryot. Cell">
        <title>Genome sequence of the fungus Glarea lozoyensis: the first genome sequence of a species from the Helotiaceae family.</title>
        <authorList>
            <person name="Youssar L."/>
            <person name="Gruening B.A."/>
            <person name="Erxleben A."/>
            <person name="Guenther S."/>
            <person name="Huettel W."/>
        </authorList>
    </citation>
    <scope>NUCLEOTIDE SEQUENCE [LARGE SCALE GENOMIC DNA]</scope>
    <source>
        <strain evidence="2">ATCC 74030 / MF5533</strain>
    </source>
</reference>
<dbReference type="AlphaFoldDB" id="H0ECB5"/>
<dbReference type="InParanoid" id="H0ECB5"/>
<dbReference type="Proteomes" id="UP000005446">
    <property type="component" value="Unassembled WGS sequence"/>
</dbReference>
<evidence type="ECO:0000313" key="1">
    <source>
        <dbReference type="EMBL" id="EHL03858.1"/>
    </source>
</evidence>
<gene>
    <name evidence="1" type="ORF">M7I_0049</name>
</gene>
<sequence>MENEEIDETMATLMDAVNLICTVEDEYVHQDIHPSSVDGSAAPNVKTSTFVHNVALTDLATNTIQITCSIRSSTVGCSFHQQTKFDQATTSMSFYLHYPWFFGPPIFEKLVVGTPNEEESRALLVQLEESLDGIHLQVALDGVIRLLAPEDWNWRQVQDHVKPLLELQLSAPNINSSEVLRLRKLLFDTDLDRNSVQGCKDALKVFIASRSSGDGFADLSIPADKISESAKYMEMLSRGFDTWQEYTIAYSSILARVVRPYIAQLML</sequence>
<dbReference type="HOGENOM" id="CLU_1042259_0_0_1"/>
<dbReference type="OrthoDB" id="5344568at2759"/>